<gene>
    <name evidence="2" type="ORF">A1353_17715</name>
</gene>
<dbReference type="InterPro" id="IPR029060">
    <property type="entry name" value="PIN-like_dom_sf"/>
</dbReference>
<dbReference type="Proteomes" id="UP000077763">
    <property type="component" value="Unassembled WGS sequence"/>
</dbReference>
<proteinExistence type="predicted"/>
<feature type="domain" description="PIN" evidence="1">
    <location>
        <begin position="2"/>
        <end position="114"/>
    </location>
</feature>
<name>A0A177M8B8_METMH</name>
<dbReference type="RefSeq" id="WP_064037439.1">
    <property type="nucleotide sequence ID" value="NZ_LUUH01000065.1"/>
</dbReference>
<protein>
    <submittedName>
        <fullName evidence="2">Twitching motility protein PilT</fullName>
    </submittedName>
</protein>
<dbReference type="EMBL" id="LUUH01000065">
    <property type="protein sequence ID" value="OAI01976.1"/>
    <property type="molecule type" value="Genomic_DNA"/>
</dbReference>
<dbReference type="Pfam" id="PF01850">
    <property type="entry name" value="PIN"/>
    <property type="match status" value="1"/>
</dbReference>
<accession>A0A177M8B8</accession>
<dbReference type="Gene3D" id="3.40.50.1010">
    <property type="entry name" value="5'-nuclease"/>
    <property type="match status" value="1"/>
</dbReference>
<dbReference type="InterPro" id="IPR002716">
    <property type="entry name" value="PIN_dom"/>
</dbReference>
<dbReference type="SUPFAM" id="SSF88723">
    <property type="entry name" value="PIN domain-like"/>
    <property type="match status" value="1"/>
</dbReference>
<dbReference type="AlphaFoldDB" id="A0A177M8B8"/>
<evidence type="ECO:0000313" key="2">
    <source>
        <dbReference type="EMBL" id="OAI01976.1"/>
    </source>
</evidence>
<organism evidence="2 3">
    <name type="scientific">Methylomonas methanica</name>
    <dbReference type="NCBI Taxonomy" id="421"/>
    <lineage>
        <taxon>Bacteria</taxon>
        <taxon>Pseudomonadati</taxon>
        <taxon>Pseudomonadota</taxon>
        <taxon>Gammaproteobacteria</taxon>
        <taxon>Methylococcales</taxon>
        <taxon>Methylococcaceae</taxon>
        <taxon>Methylomonas</taxon>
    </lineage>
</organism>
<reference evidence="2 3" key="1">
    <citation type="submission" date="2016-03" db="EMBL/GenBank/DDBJ databases">
        <authorList>
            <person name="Ploux O."/>
        </authorList>
    </citation>
    <scope>NUCLEOTIDE SEQUENCE [LARGE SCALE GENOMIC DNA]</scope>
    <source>
        <strain evidence="2 3">R-45371</strain>
    </source>
</reference>
<evidence type="ECO:0000259" key="1">
    <source>
        <dbReference type="Pfam" id="PF01850"/>
    </source>
</evidence>
<evidence type="ECO:0000313" key="3">
    <source>
        <dbReference type="Proteomes" id="UP000077763"/>
    </source>
</evidence>
<sequence length="127" mass="14118">MILVDTSVWVDHFKNRNEDLVRLLVSDSALIHPLIIAELACGTPPAPRAQTLNNLRQLRRCNQAGLQEVEEFIEREALYGLGCGLIDLQLLASVLITPGAKLWTLDKRLAKLAERFGVAYQISPTAK</sequence>
<comment type="caution">
    <text evidence="2">The sequence shown here is derived from an EMBL/GenBank/DDBJ whole genome shotgun (WGS) entry which is preliminary data.</text>
</comment>